<keyword evidence="3" id="KW-1185">Reference proteome</keyword>
<protein>
    <submittedName>
        <fullName evidence="2">Uncharacterized protein</fullName>
    </submittedName>
</protein>
<reference evidence="2 3" key="1">
    <citation type="submission" date="2019-04" db="EMBL/GenBank/DDBJ databases">
        <title>High contiguity whole genome sequence and gene annotation resource for two Venturia nashicola isolates.</title>
        <authorList>
            <person name="Prokchorchik M."/>
            <person name="Won K."/>
            <person name="Lee Y."/>
            <person name="Choi E.D."/>
            <person name="Segonzac C."/>
            <person name="Sohn K.H."/>
        </authorList>
    </citation>
    <scope>NUCLEOTIDE SEQUENCE [LARGE SCALE GENOMIC DNA]</scope>
    <source>
        <strain evidence="2 3">PRI2</strain>
    </source>
</reference>
<dbReference type="AlphaFoldDB" id="A0A4Z1PHC4"/>
<gene>
    <name evidence="2" type="ORF">E6O75_ATG01587</name>
</gene>
<accession>A0A4Z1PHC4</accession>
<evidence type="ECO:0000256" key="1">
    <source>
        <dbReference type="SAM" id="MobiDB-lite"/>
    </source>
</evidence>
<feature type="compositionally biased region" description="Low complexity" evidence="1">
    <location>
        <begin position="63"/>
        <end position="72"/>
    </location>
</feature>
<sequence length="72" mass="8080">MDECVSLMNARVLKAGQSPAFLHIDSVNKLIIYSLCITQHPDGQTPQKCRSYKKGTKKDHSSTHQLLSTHSR</sequence>
<comment type="caution">
    <text evidence="2">The sequence shown here is derived from an EMBL/GenBank/DDBJ whole genome shotgun (WGS) entry which is preliminary data.</text>
</comment>
<dbReference type="EMBL" id="SNSC02000002">
    <property type="protein sequence ID" value="TID27094.1"/>
    <property type="molecule type" value="Genomic_DNA"/>
</dbReference>
<evidence type="ECO:0000313" key="3">
    <source>
        <dbReference type="Proteomes" id="UP000298493"/>
    </source>
</evidence>
<dbReference type="Proteomes" id="UP000298493">
    <property type="component" value="Unassembled WGS sequence"/>
</dbReference>
<organism evidence="2 3">
    <name type="scientific">Venturia nashicola</name>
    <dbReference type="NCBI Taxonomy" id="86259"/>
    <lineage>
        <taxon>Eukaryota</taxon>
        <taxon>Fungi</taxon>
        <taxon>Dikarya</taxon>
        <taxon>Ascomycota</taxon>
        <taxon>Pezizomycotina</taxon>
        <taxon>Dothideomycetes</taxon>
        <taxon>Pleosporomycetidae</taxon>
        <taxon>Venturiales</taxon>
        <taxon>Venturiaceae</taxon>
        <taxon>Venturia</taxon>
    </lineage>
</organism>
<proteinExistence type="predicted"/>
<feature type="region of interest" description="Disordered" evidence="1">
    <location>
        <begin position="42"/>
        <end position="72"/>
    </location>
</feature>
<evidence type="ECO:0000313" key="2">
    <source>
        <dbReference type="EMBL" id="TID27094.1"/>
    </source>
</evidence>
<name>A0A4Z1PHC4_9PEZI</name>